<protein>
    <submittedName>
        <fullName evidence="1">Uncharacterized protein</fullName>
    </submittedName>
</protein>
<accession>A0A1H5MFX1</accession>
<keyword evidence="2" id="KW-1185">Reference proteome</keyword>
<comment type="caution">
    <text evidence="1">The sequence shown here is derived from an EMBL/GenBank/DDBJ whole genome shotgun (WGS) entry which is preliminary data.</text>
</comment>
<organism evidence="1 2">
    <name type="scientific">Pseudomonas deceptionensis</name>
    <dbReference type="NCBI Taxonomy" id="882211"/>
    <lineage>
        <taxon>Bacteria</taxon>
        <taxon>Pseudomonadati</taxon>
        <taxon>Pseudomonadota</taxon>
        <taxon>Gammaproteobacteria</taxon>
        <taxon>Pseudomonadales</taxon>
        <taxon>Pseudomonadaceae</taxon>
        <taxon>Pseudomonas</taxon>
    </lineage>
</organism>
<gene>
    <name evidence="1" type="ORF">SAMN04489800_2623</name>
</gene>
<evidence type="ECO:0000313" key="1">
    <source>
        <dbReference type="EMBL" id="SEE88349.1"/>
    </source>
</evidence>
<proteinExistence type="predicted"/>
<dbReference type="EMBL" id="FNUD01000002">
    <property type="protein sequence ID" value="SEE88349.1"/>
    <property type="molecule type" value="Genomic_DNA"/>
</dbReference>
<reference evidence="1" key="1">
    <citation type="submission" date="2016-10" db="EMBL/GenBank/DDBJ databases">
        <authorList>
            <person name="Varghese N."/>
            <person name="Submissions S."/>
        </authorList>
    </citation>
    <scope>NUCLEOTIDE SEQUENCE [LARGE SCALE GENOMIC DNA]</scope>
    <source>
        <strain evidence="1">LMG 25555</strain>
    </source>
</reference>
<name>A0A1H5MFX1_PSEDM</name>
<sequence>MHWRKSVHVFCIDSFSNRYQTFQPLSAGVLKATQCTVSVRTQYTSSCYARNICHAPQVVNLAIQIV</sequence>
<evidence type="ECO:0000313" key="2">
    <source>
        <dbReference type="Proteomes" id="UP000183613"/>
    </source>
</evidence>
<dbReference type="Proteomes" id="UP000183613">
    <property type="component" value="Unassembled WGS sequence"/>
</dbReference>
<dbReference type="AlphaFoldDB" id="A0A1H5MFX1"/>